<dbReference type="FunFam" id="3.30.1330.40:FF:000001">
    <property type="entry name" value="L-PSP family endoribonuclease"/>
    <property type="match status" value="1"/>
</dbReference>
<sequence>MSKQIVVTDKAPSLPAIYNQAIVVNGLVFCSGTIAIDPTSETIIDGDIKAHTHQVLKNLSAVLGAAKSSLDNVVKLNVYLANMDDFAAMNQVYVQYFPNEKPCRTCVAVKTLPWGTDVEMECTAVQA</sequence>
<dbReference type="CDD" id="cd00448">
    <property type="entry name" value="YjgF_YER057c_UK114_family"/>
    <property type="match status" value="1"/>
</dbReference>
<dbReference type="EMBL" id="QZBD01000824">
    <property type="protein sequence ID" value="THY04784.1"/>
    <property type="molecule type" value="Genomic_DNA"/>
</dbReference>
<evidence type="ECO:0008006" key="4">
    <source>
        <dbReference type="Google" id="ProtNLM"/>
    </source>
</evidence>
<dbReference type="Pfam" id="PF01042">
    <property type="entry name" value="Ribonuc_L-PSP"/>
    <property type="match status" value="1"/>
</dbReference>
<gene>
    <name evidence="2" type="ORF">D6D01_10072</name>
</gene>
<dbReference type="InterPro" id="IPR035959">
    <property type="entry name" value="RutC-like_sf"/>
</dbReference>
<organism evidence="2 3">
    <name type="scientific">Aureobasidium pullulans</name>
    <name type="common">Black yeast</name>
    <name type="synonym">Pullularia pullulans</name>
    <dbReference type="NCBI Taxonomy" id="5580"/>
    <lineage>
        <taxon>Eukaryota</taxon>
        <taxon>Fungi</taxon>
        <taxon>Dikarya</taxon>
        <taxon>Ascomycota</taxon>
        <taxon>Pezizomycotina</taxon>
        <taxon>Dothideomycetes</taxon>
        <taxon>Dothideomycetidae</taxon>
        <taxon>Dothideales</taxon>
        <taxon>Saccotheciaceae</taxon>
        <taxon>Aureobasidium</taxon>
    </lineage>
</organism>
<dbReference type="Proteomes" id="UP000306584">
    <property type="component" value="Unassembled WGS sequence"/>
</dbReference>
<accession>A0A4S9JQJ5</accession>
<dbReference type="AlphaFoldDB" id="A0A4S9JQJ5"/>
<dbReference type="InterPro" id="IPR006056">
    <property type="entry name" value="RidA"/>
</dbReference>
<name>A0A4S9JQJ5_AURPU</name>
<protein>
    <recommendedName>
        <fullName evidence="4">YjgF-like protein</fullName>
    </recommendedName>
</protein>
<reference evidence="2 3" key="1">
    <citation type="submission" date="2018-10" db="EMBL/GenBank/DDBJ databases">
        <title>Fifty Aureobasidium pullulans genomes reveal a recombining polyextremotolerant generalist.</title>
        <authorList>
            <person name="Gostincar C."/>
            <person name="Turk M."/>
            <person name="Zajc J."/>
            <person name="Gunde-Cimerman N."/>
        </authorList>
    </citation>
    <scope>NUCLEOTIDE SEQUENCE [LARGE SCALE GENOMIC DNA]</scope>
    <source>
        <strain evidence="2 3">EXF-6604</strain>
    </source>
</reference>
<comment type="caution">
    <text evidence="2">The sequence shown here is derived from an EMBL/GenBank/DDBJ whole genome shotgun (WGS) entry which is preliminary data.</text>
</comment>
<dbReference type="NCBIfam" id="TIGR00004">
    <property type="entry name" value="Rid family detoxifying hydrolase"/>
    <property type="match status" value="1"/>
</dbReference>
<dbReference type="GO" id="GO:0005739">
    <property type="term" value="C:mitochondrion"/>
    <property type="evidence" value="ECO:0007669"/>
    <property type="project" value="TreeGrafter"/>
</dbReference>
<dbReference type="PANTHER" id="PTHR11803:SF22">
    <property type="entry name" value="ENDORIBONUCLEASE FAMILY PROTEIN BRT1, PUTATIVE (AFU_ORTHOLOGUE AFUA_5G03780)-RELATED"/>
    <property type="match status" value="1"/>
</dbReference>
<evidence type="ECO:0000313" key="3">
    <source>
        <dbReference type="Proteomes" id="UP000306584"/>
    </source>
</evidence>
<proteinExistence type="inferred from homology"/>
<dbReference type="InterPro" id="IPR006175">
    <property type="entry name" value="YjgF/YER057c/UK114"/>
</dbReference>
<dbReference type="PANTHER" id="PTHR11803">
    <property type="entry name" value="2-IMINOBUTANOATE/2-IMINOPROPANOATE DEAMINASE RIDA"/>
    <property type="match status" value="1"/>
</dbReference>
<evidence type="ECO:0000256" key="1">
    <source>
        <dbReference type="ARBA" id="ARBA00010552"/>
    </source>
</evidence>
<dbReference type="Gene3D" id="3.30.1330.40">
    <property type="entry name" value="RutC-like"/>
    <property type="match status" value="1"/>
</dbReference>
<dbReference type="GO" id="GO:0005829">
    <property type="term" value="C:cytosol"/>
    <property type="evidence" value="ECO:0007669"/>
    <property type="project" value="TreeGrafter"/>
</dbReference>
<dbReference type="SUPFAM" id="SSF55298">
    <property type="entry name" value="YjgF-like"/>
    <property type="match status" value="1"/>
</dbReference>
<comment type="similarity">
    <text evidence="1">Belongs to the RutC family.</text>
</comment>
<evidence type="ECO:0000313" key="2">
    <source>
        <dbReference type="EMBL" id="THY04784.1"/>
    </source>
</evidence>
<dbReference type="GO" id="GO:0019239">
    <property type="term" value="F:deaminase activity"/>
    <property type="evidence" value="ECO:0007669"/>
    <property type="project" value="TreeGrafter"/>
</dbReference>